<keyword evidence="1" id="KW-0732">Signal</keyword>
<gene>
    <name evidence="2" type="ORF">ACFO3U_09795</name>
</gene>
<feature type="chain" id="PRO_5047500428" evidence="1">
    <location>
        <begin position="21"/>
        <end position="136"/>
    </location>
</feature>
<dbReference type="EMBL" id="JBHSGW010000025">
    <property type="protein sequence ID" value="MFC4740283.1"/>
    <property type="molecule type" value="Genomic_DNA"/>
</dbReference>
<keyword evidence="3" id="KW-1185">Reference proteome</keyword>
<name>A0ABV9P3S7_9FLAO</name>
<proteinExistence type="predicted"/>
<protein>
    <submittedName>
        <fullName evidence="2">Uncharacterized protein</fullName>
    </submittedName>
</protein>
<organism evidence="2 3">
    <name type="scientific">Flavobacterium ponti</name>
    <dbReference type="NCBI Taxonomy" id="665133"/>
    <lineage>
        <taxon>Bacteria</taxon>
        <taxon>Pseudomonadati</taxon>
        <taxon>Bacteroidota</taxon>
        <taxon>Flavobacteriia</taxon>
        <taxon>Flavobacteriales</taxon>
        <taxon>Flavobacteriaceae</taxon>
        <taxon>Flavobacterium</taxon>
    </lineage>
</organism>
<sequence length="136" mass="15894">MSKKFALVLFVLCVGFTSYSQQFLFKATSFSVTEKNAKGKWSDWTKPVKSELIIKIDGVSHRVVVYSEEIQLFNIIKYNEVKKTETDIVSSYNCVDNNGIECVVSVFTRKNQNNRKQLYITYEDFIIEYNIEFDKQ</sequence>
<comment type="caution">
    <text evidence="2">The sequence shown here is derived from an EMBL/GenBank/DDBJ whole genome shotgun (WGS) entry which is preliminary data.</text>
</comment>
<evidence type="ECO:0000313" key="3">
    <source>
        <dbReference type="Proteomes" id="UP001595885"/>
    </source>
</evidence>
<feature type="signal peptide" evidence="1">
    <location>
        <begin position="1"/>
        <end position="20"/>
    </location>
</feature>
<evidence type="ECO:0000313" key="2">
    <source>
        <dbReference type="EMBL" id="MFC4740283.1"/>
    </source>
</evidence>
<dbReference type="Proteomes" id="UP001595885">
    <property type="component" value="Unassembled WGS sequence"/>
</dbReference>
<evidence type="ECO:0000256" key="1">
    <source>
        <dbReference type="SAM" id="SignalP"/>
    </source>
</evidence>
<dbReference type="RefSeq" id="WP_379741348.1">
    <property type="nucleotide sequence ID" value="NZ_JBHSGW010000025.1"/>
</dbReference>
<accession>A0ABV9P3S7</accession>
<reference evidence="3" key="1">
    <citation type="journal article" date="2019" name="Int. J. Syst. Evol. Microbiol.">
        <title>The Global Catalogue of Microorganisms (GCM) 10K type strain sequencing project: providing services to taxonomists for standard genome sequencing and annotation.</title>
        <authorList>
            <consortium name="The Broad Institute Genomics Platform"/>
            <consortium name="The Broad Institute Genome Sequencing Center for Infectious Disease"/>
            <person name="Wu L."/>
            <person name="Ma J."/>
        </authorList>
    </citation>
    <scope>NUCLEOTIDE SEQUENCE [LARGE SCALE GENOMIC DNA]</scope>
    <source>
        <strain evidence="3">CCUG 50349</strain>
    </source>
</reference>